<dbReference type="EMBL" id="CP002530">
    <property type="protein sequence ID" value="ADY36729.1"/>
    <property type="molecule type" value="Genomic_DNA"/>
</dbReference>
<gene>
    <name evidence="1" type="ordered locus">Bacsa_2174</name>
</gene>
<dbReference type="eggNOG" id="ENOG5032QEB">
    <property type="taxonomic scope" value="Bacteria"/>
</dbReference>
<dbReference type="HOGENOM" id="CLU_851684_0_0_10"/>
<reference evidence="1 2" key="1">
    <citation type="journal article" date="2011" name="Stand. Genomic Sci.">
        <title>Complete genome sequence of Bacteroides salanitronis type strain (BL78).</title>
        <authorList>
            <person name="Gronow S."/>
            <person name="Held B."/>
            <person name="Lucas S."/>
            <person name="Lapidus A."/>
            <person name="Del Rio T.G."/>
            <person name="Nolan M."/>
            <person name="Tice H."/>
            <person name="Deshpande S."/>
            <person name="Cheng J.F."/>
            <person name="Pitluck S."/>
            <person name="Liolios K."/>
            <person name="Pagani I."/>
            <person name="Ivanova N."/>
            <person name="Mavromatis K."/>
            <person name="Pati A."/>
            <person name="Tapia R."/>
            <person name="Han C."/>
            <person name="Goodwin L."/>
            <person name="Chen A."/>
            <person name="Palaniappan K."/>
            <person name="Land M."/>
            <person name="Hauser L."/>
            <person name="Chang Y.J."/>
            <person name="Jeffries C.D."/>
            <person name="Brambilla E.M."/>
            <person name="Rohde M."/>
            <person name="Goker M."/>
            <person name="Detter J.C."/>
            <person name="Woyke T."/>
            <person name="Bristow J."/>
            <person name="Markowitz V."/>
            <person name="Hugenholtz P."/>
            <person name="Kyrpides N.C."/>
            <person name="Klenk H.P."/>
            <person name="Eisen J.A."/>
        </authorList>
    </citation>
    <scope>NUCLEOTIDE SEQUENCE [LARGE SCALE GENOMIC DNA]</scope>
    <source>
        <strain evidence="1 2">DSM 18170</strain>
    </source>
</reference>
<protein>
    <submittedName>
        <fullName evidence="1">Uncharacterized protein</fullName>
    </submittedName>
</protein>
<keyword evidence="2" id="KW-1185">Reference proteome</keyword>
<name>F0R4Y2_PHOSB</name>
<evidence type="ECO:0000313" key="2">
    <source>
        <dbReference type="Proteomes" id="UP000007486"/>
    </source>
</evidence>
<organism evidence="1 2">
    <name type="scientific">Phocaeicola salanitronis (strain DSM 18170 / JCM 13657 / CCUG 60908 / BL78)</name>
    <name type="common">Bacteroides salanitronis</name>
    <dbReference type="NCBI Taxonomy" id="667015"/>
    <lineage>
        <taxon>Bacteria</taxon>
        <taxon>Pseudomonadati</taxon>
        <taxon>Bacteroidota</taxon>
        <taxon>Bacteroidia</taxon>
        <taxon>Bacteroidales</taxon>
        <taxon>Bacteroidaceae</taxon>
        <taxon>Phocaeicola</taxon>
    </lineage>
</organism>
<dbReference type="Proteomes" id="UP000007486">
    <property type="component" value="Chromosome"/>
</dbReference>
<dbReference type="KEGG" id="bsa:Bacsa_2174"/>
<dbReference type="OrthoDB" id="1442380at2"/>
<evidence type="ECO:0000313" key="1">
    <source>
        <dbReference type="EMBL" id="ADY36729.1"/>
    </source>
</evidence>
<sequence>MAQTKSQLEIYKIILGRKTVRQILEEKAEEEGVILNNNNDFANYLYRKFLCKLTQEIAWKSDNTKLGLSLFANREEDINTILTNHSEHNCIEGFIDGGPYDKIKTIAQTTNVSQRELLGRDKMVTERFYMYLYLPLGAKVGLLLIEKKGSFKISSAIQCLIVELLKTDHSAVKFERFVPHSLIDEYKNGSVVDTLTFTDYMTTSVIDGNDENAVMKRYGVTIKITPPTEDRTDLNLVNNMLNALREASMKLGIATKSLSEFSTKRGTLKKENKRYSFTLGNDLKIKPIIEIEDELQDEELGILKRADIKSMCDELLAQIRDEIYAI</sequence>
<accession>F0R4Y2</accession>
<dbReference type="RefSeq" id="WP_013618158.1">
    <property type="nucleotide sequence ID" value="NC_015164.1"/>
</dbReference>
<dbReference type="AlphaFoldDB" id="F0R4Y2"/>
<proteinExistence type="predicted"/>